<feature type="transmembrane region" description="Helical" evidence="9">
    <location>
        <begin position="21"/>
        <end position="39"/>
    </location>
</feature>
<evidence type="ECO:0000256" key="9">
    <source>
        <dbReference type="HAMAP-Rule" id="MF_00161"/>
    </source>
</evidence>
<dbReference type="GO" id="GO:0005886">
    <property type="term" value="C:plasma membrane"/>
    <property type="evidence" value="ECO:0007669"/>
    <property type="project" value="UniProtKB-SubCell"/>
</dbReference>
<feature type="transmembrane region" description="Helical" evidence="9">
    <location>
        <begin position="133"/>
        <end position="151"/>
    </location>
</feature>
<accession>A0A4P2VMS0</accession>
<evidence type="ECO:0000256" key="2">
    <source>
        <dbReference type="ARBA" id="ARBA00022475"/>
    </source>
</evidence>
<feature type="active site" evidence="9">
    <location>
        <position position="156"/>
    </location>
</feature>
<evidence type="ECO:0000256" key="1">
    <source>
        <dbReference type="ARBA" id="ARBA00006139"/>
    </source>
</evidence>
<dbReference type="PRINTS" id="PR00781">
    <property type="entry name" value="LIPOSIGPTASE"/>
</dbReference>
<feature type="transmembrane region" description="Helical" evidence="9">
    <location>
        <begin position="103"/>
        <end position="121"/>
    </location>
</feature>
<protein>
    <recommendedName>
        <fullName evidence="9">Lipoprotein signal peptidase</fullName>
        <ecNumber evidence="9">3.4.23.36</ecNumber>
    </recommendedName>
    <alternativeName>
        <fullName evidence="9">Prolipoprotein signal peptidase</fullName>
    </alternativeName>
    <alternativeName>
        <fullName evidence="9">Signal peptidase II</fullName>
        <shortName evidence="9">SPase II</shortName>
    </alternativeName>
</protein>
<comment type="function">
    <text evidence="9">This protein specifically catalyzes the removal of signal peptides from prolipoproteins.</text>
</comment>
<dbReference type="InterPro" id="IPR001872">
    <property type="entry name" value="Peptidase_A8"/>
</dbReference>
<gene>
    <name evidence="9" type="primary">lspA</name>
    <name evidence="11" type="ORF">JCM31447_17970</name>
</gene>
<keyword evidence="11" id="KW-0449">Lipoprotein</keyword>
<evidence type="ECO:0000256" key="3">
    <source>
        <dbReference type="ARBA" id="ARBA00022670"/>
    </source>
</evidence>
<evidence type="ECO:0000256" key="5">
    <source>
        <dbReference type="ARBA" id="ARBA00022750"/>
    </source>
</evidence>
<feature type="active site" evidence="9">
    <location>
        <position position="178"/>
    </location>
</feature>
<keyword evidence="6 9" id="KW-0378">Hydrolase</keyword>
<dbReference type="RefSeq" id="WP_130609026.1">
    <property type="nucleotide sequence ID" value="NZ_AP019368.1"/>
</dbReference>
<keyword evidence="5 9" id="KW-0064">Aspartyl protease</keyword>
<dbReference type="EMBL" id="AP019368">
    <property type="protein sequence ID" value="BBH53354.1"/>
    <property type="molecule type" value="Genomic_DNA"/>
</dbReference>
<evidence type="ECO:0000256" key="10">
    <source>
        <dbReference type="RuleBase" id="RU004181"/>
    </source>
</evidence>
<keyword evidence="3 9" id="KW-0645">Protease</keyword>
<sequence>MQKDSLDILPAPVTKKSSKRSLLGFFFLCIGFILLDQSTKLWSEKHFLVSSSTTDIRTYYPSSQHIFTLGSPVNWLDFNTTYVRNTGAAWGFLGNLPENIRPYFFYILTIVAMIVILIFFFKTKADLLSTRLGIAFIFAGAAGNFIDRLWLHYVIDWIHVEWSLLSWQYDYPVFNIADCCVTIGVIILLIDTVREELQARKLRKLKKD</sequence>
<evidence type="ECO:0000313" key="12">
    <source>
        <dbReference type="Proteomes" id="UP000291236"/>
    </source>
</evidence>
<comment type="catalytic activity">
    <reaction evidence="9">
        <text>Release of signal peptides from bacterial membrane prolipoproteins. Hydrolyzes -Xaa-Yaa-Zaa-|-(S,diacylglyceryl)Cys-, in which Xaa is hydrophobic (preferably Leu), and Yaa (Ala or Ser) and Zaa (Gly or Ala) have small, neutral side chains.</text>
        <dbReference type="EC" id="3.4.23.36"/>
    </reaction>
</comment>
<dbReference type="OrthoDB" id="5294746at2"/>
<dbReference type="PANTHER" id="PTHR33695">
    <property type="entry name" value="LIPOPROTEIN SIGNAL PEPTIDASE"/>
    <property type="match status" value="1"/>
</dbReference>
<keyword evidence="12" id="KW-1185">Reference proteome</keyword>
<evidence type="ECO:0000256" key="6">
    <source>
        <dbReference type="ARBA" id="ARBA00022801"/>
    </source>
</evidence>
<dbReference type="GO" id="GO:0006508">
    <property type="term" value="P:proteolysis"/>
    <property type="evidence" value="ECO:0007669"/>
    <property type="project" value="UniProtKB-KW"/>
</dbReference>
<evidence type="ECO:0000313" key="11">
    <source>
        <dbReference type="EMBL" id="BBH53354.1"/>
    </source>
</evidence>
<comment type="similarity">
    <text evidence="1 9 10">Belongs to the peptidase A8 family.</text>
</comment>
<keyword evidence="4 9" id="KW-0812">Transmembrane</keyword>
<dbReference type="AlphaFoldDB" id="A0A4P2VMS0"/>
<reference evidence="11 12" key="1">
    <citation type="submission" date="2018-12" db="EMBL/GenBank/DDBJ databases">
        <title>Rubrispira sanarue gen. nov., sp., nov., a member of the order Silvanigrellales, isolated from a brackish lake in Hamamatsu Japan.</title>
        <authorList>
            <person name="Maejima Y."/>
            <person name="Iino T."/>
            <person name="Muraguchi Y."/>
            <person name="Fukuda K."/>
            <person name="Nojiri H."/>
            <person name="Ohkuma M."/>
            <person name="Moriuchi R."/>
            <person name="Dohra H."/>
            <person name="Kimbara K."/>
            <person name="Shintani M."/>
        </authorList>
    </citation>
    <scope>NUCLEOTIDE SEQUENCE [LARGE SCALE GENOMIC DNA]</scope>
    <source>
        <strain evidence="11 12">RF1110005</strain>
    </source>
</reference>
<proteinExistence type="inferred from homology"/>
<comment type="pathway">
    <text evidence="9">Protein modification; lipoprotein biosynthesis (signal peptide cleavage).</text>
</comment>
<dbReference type="NCBIfam" id="TIGR00077">
    <property type="entry name" value="lspA"/>
    <property type="match status" value="1"/>
</dbReference>
<keyword evidence="2 9" id="KW-1003">Cell membrane</keyword>
<dbReference type="UniPathway" id="UPA00665"/>
<name>A0A4P2VMS0_FLUSA</name>
<evidence type="ECO:0000256" key="4">
    <source>
        <dbReference type="ARBA" id="ARBA00022692"/>
    </source>
</evidence>
<dbReference type="Proteomes" id="UP000291236">
    <property type="component" value="Chromosome"/>
</dbReference>
<feature type="transmembrane region" description="Helical" evidence="9">
    <location>
        <begin position="171"/>
        <end position="193"/>
    </location>
</feature>
<dbReference type="GO" id="GO:0004190">
    <property type="term" value="F:aspartic-type endopeptidase activity"/>
    <property type="evidence" value="ECO:0007669"/>
    <property type="project" value="UniProtKB-UniRule"/>
</dbReference>
<keyword evidence="7 9" id="KW-1133">Transmembrane helix</keyword>
<dbReference type="HAMAP" id="MF_00161">
    <property type="entry name" value="LspA"/>
    <property type="match status" value="1"/>
</dbReference>
<evidence type="ECO:0000256" key="7">
    <source>
        <dbReference type="ARBA" id="ARBA00022989"/>
    </source>
</evidence>
<dbReference type="KEGG" id="sbf:JCM31447_17970"/>
<dbReference type="EC" id="3.4.23.36" evidence="9"/>
<comment type="subcellular location">
    <subcellularLocation>
        <location evidence="9">Cell membrane</location>
        <topology evidence="9">Multi-pass membrane protein</topology>
    </subcellularLocation>
</comment>
<dbReference type="PANTHER" id="PTHR33695:SF1">
    <property type="entry name" value="LIPOPROTEIN SIGNAL PEPTIDASE"/>
    <property type="match status" value="1"/>
</dbReference>
<evidence type="ECO:0000256" key="8">
    <source>
        <dbReference type="ARBA" id="ARBA00023136"/>
    </source>
</evidence>
<organism evidence="11 12">
    <name type="scientific">Fluviispira sanaruensis</name>
    <dbReference type="NCBI Taxonomy" id="2493639"/>
    <lineage>
        <taxon>Bacteria</taxon>
        <taxon>Pseudomonadati</taxon>
        <taxon>Bdellovibrionota</taxon>
        <taxon>Oligoflexia</taxon>
        <taxon>Silvanigrellales</taxon>
        <taxon>Silvanigrellaceae</taxon>
        <taxon>Fluviispira</taxon>
    </lineage>
</organism>
<dbReference type="Pfam" id="PF01252">
    <property type="entry name" value="Peptidase_A8"/>
    <property type="match status" value="1"/>
</dbReference>
<keyword evidence="8 9" id="KW-0472">Membrane</keyword>